<evidence type="ECO:0000256" key="12">
    <source>
        <dbReference type="ARBA" id="ARBA00056663"/>
    </source>
</evidence>
<protein>
    <recommendedName>
        <fullName evidence="13">Cytochrome c-type biogenesis protein CcmE</fullName>
    </recommendedName>
    <alternativeName>
        <fullName evidence="13">Cytochrome c maturation protein E</fullName>
    </alternativeName>
    <alternativeName>
        <fullName evidence="13">Heme chaperone CcmE</fullName>
    </alternativeName>
</protein>
<dbReference type="FunFam" id="2.40.50.140:FF:000104">
    <property type="entry name" value="Cytochrome c-type biogenesis protein CcmE"/>
    <property type="match status" value="1"/>
</dbReference>
<evidence type="ECO:0000256" key="15">
    <source>
        <dbReference type="SAM" id="Phobius"/>
    </source>
</evidence>
<comment type="similarity">
    <text evidence="13">Belongs to the CcmE/CycJ family.</text>
</comment>
<dbReference type="HAMAP" id="MF_01959">
    <property type="entry name" value="CcmE"/>
    <property type="match status" value="1"/>
</dbReference>
<keyword evidence="17" id="KW-1185">Reference proteome</keyword>
<comment type="function">
    <text evidence="12 13">Heme chaperone required for the biogenesis of c-type cytochromes. Transiently binds heme delivered by CcmC and transfers the heme to apo-cytochromes in a process facilitated by CcmF and CcmH.</text>
</comment>
<evidence type="ECO:0000256" key="14">
    <source>
        <dbReference type="PIRSR" id="PIRSR604329-50"/>
    </source>
</evidence>
<dbReference type="SUPFAM" id="SSF82093">
    <property type="entry name" value="Heme chaperone CcmE"/>
    <property type="match status" value="1"/>
</dbReference>
<evidence type="ECO:0000256" key="9">
    <source>
        <dbReference type="ARBA" id="ARBA00022989"/>
    </source>
</evidence>
<feature type="topological domain" description="Extracellular" evidence="13">
    <location>
        <begin position="30"/>
        <end position="149"/>
    </location>
</feature>
<dbReference type="GO" id="GO:0020037">
    <property type="term" value="F:heme binding"/>
    <property type="evidence" value="ECO:0007669"/>
    <property type="project" value="InterPro"/>
</dbReference>
<evidence type="ECO:0000256" key="2">
    <source>
        <dbReference type="ARBA" id="ARBA00022475"/>
    </source>
</evidence>
<dbReference type="KEGG" id="hja:BST95_11755"/>
<evidence type="ECO:0000256" key="10">
    <source>
        <dbReference type="ARBA" id="ARBA00023004"/>
    </source>
</evidence>
<evidence type="ECO:0000313" key="17">
    <source>
        <dbReference type="Proteomes" id="UP000235162"/>
    </source>
</evidence>
<dbReference type="PANTHER" id="PTHR34128:SF2">
    <property type="entry name" value="CYTOCHROME C-TYPE BIOGENESIS PROTEIN CCME HOMOLOG, MITOCHONDRIAL"/>
    <property type="match status" value="1"/>
</dbReference>
<organism evidence="16 17">
    <name type="scientific">Halioglobus japonicus</name>
    <dbReference type="NCBI Taxonomy" id="930805"/>
    <lineage>
        <taxon>Bacteria</taxon>
        <taxon>Pseudomonadati</taxon>
        <taxon>Pseudomonadota</taxon>
        <taxon>Gammaproteobacteria</taxon>
        <taxon>Cellvibrionales</taxon>
        <taxon>Halieaceae</taxon>
        <taxon>Halioglobus</taxon>
    </lineage>
</organism>
<dbReference type="GO" id="GO:0017003">
    <property type="term" value="P:protein-heme linkage"/>
    <property type="evidence" value="ECO:0007669"/>
    <property type="project" value="UniProtKB-UniRule"/>
</dbReference>
<dbReference type="EMBL" id="PKUR01000002">
    <property type="protein sequence ID" value="PLW86845.1"/>
    <property type="molecule type" value="Genomic_DNA"/>
</dbReference>
<evidence type="ECO:0000256" key="6">
    <source>
        <dbReference type="ARBA" id="ARBA00022723"/>
    </source>
</evidence>
<gene>
    <name evidence="13" type="primary">ccmE</name>
    <name evidence="13" type="synonym">cycJ</name>
    <name evidence="16" type="ORF">C0029_10755</name>
</gene>
<evidence type="ECO:0000256" key="5">
    <source>
        <dbReference type="ARBA" id="ARBA00022692"/>
    </source>
</evidence>
<feature type="binding site" description="covalent" evidence="13 14">
    <location>
        <position position="124"/>
    </location>
    <ligand>
        <name>heme</name>
        <dbReference type="ChEBI" id="CHEBI:30413"/>
    </ligand>
</feature>
<name>A0AAP8MFD8_9GAMM</name>
<reference evidence="16 17" key="1">
    <citation type="submission" date="2018-01" db="EMBL/GenBank/DDBJ databases">
        <title>The draft genome sequence of Halioglobus japonicus S1-36.</title>
        <authorList>
            <person name="Du Z.-J."/>
            <person name="Shi M.-J."/>
        </authorList>
    </citation>
    <scope>NUCLEOTIDE SEQUENCE [LARGE SCALE GENOMIC DNA]</scope>
    <source>
        <strain evidence="16 17">S1-36</strain>
    </source>
</reference>
<accession>A0AAP8MFD8</accession>
<keyword evidence="8 13" id="KW-0735">Signal-anchor</keyword>
<comment type="caution">
    <text evidence="16">The sequence shown here is derived from an EMBL/GenBank/DDBJ whole genome shotgun (WGS) entry which is preliminary data.</text>
</comment>
<evidence type="ECO:0000256" key="3">
    <source>
        <dbReference type="ARBA" id="ARBA00022519"/>
    </source>
</evidence>
<dbReference type="InterPro" id="IPR012340">
    <property type="entry name" value="NA-bd_OB-fold"/>
</dbReference>
<feature type="transmembrane region" description="Helical" evidence="15">
    <location>
        <begin position="9"/>
        <end position="30"/>
    </location>
</feature>
<feature type="topological domain" description="Cytoplasmic" evidence="13">
    <location>
        <begin position="1"/>
        <end position="8"/>
    </location>
</feature>
<keyword evidence="11 13" id="KW-0472">Membrane</keyword>
<keyword evidence="7 13" id="KW-0201">Cytochrome c-type biogenesis</keyword>
<dbReference type="AlphaFoldDB" id="A0AAP8MFD8"/>
<dbReference type="InterPro" id="IPR036127">
    <property type="entry name" value="CcmE-like_sf"/>
</dbReference>
<sequence length="149" mass="15943">MHPVRKQRLILVLFIVVFSSAAIGLVAYALRGNINLFFPPAEVAAGKAPIGQAIRVGGMVKEGSVTRSDNSLEVYFVITDFSADVPVTYEGILPDLFDEGQGAVASGKLDADGVLRATEVLAKHDENYMPPEVADALEKSGFDHKGVKQ</sequence>
<keyword evidence="4 13" id="KW-0349">Heme</keyword>
<dbReference type="NCBIfam" id="NF009727">
    <property type="entry name" value="PRK13254.1-1"/>
    <property type="match status" value="1"/>
</dbReference>
<comment type="subcellular location">
    <subcellularLocation>
        <location evidence="1">Cell inner membrane</location>
    </subcellularLocation>
    <subcellularLocation>
        <location evidence="13">Cell membrane</location>
        <topology evidence="13">Single-pass type II membrane protein</topology>
    </subcellularLocation>
</comment>
<keyword evidence="9 13" id="KW-1133">Transmembrane helix</keyword>
<proteinExistence type="inferred from homology"/>
<evidence type="ECO:0000256" key="11">
    <source>
        <dbReference type="ARBA" id="ARBA00023136"/>
    </source>
</evidence>
<keyword evidence="3" id="KW-0997">Cell inner membrane</keyword>
<evidence type="ECO:0000256" key="13">
    <source>
        <dbReference type="HAMAP-Rule" id="MF_01959"/>
    </source>
</evidence>
<keyword evidence="5 13" id="KW-0812">Transmembrane</keyword>
<dbReference type="GO" id="GO:0005886">
    <property type="term" value="C:plasma membrane"/>
    <property type="evidence" value="ECO:0007669"/>
    <property type="project" value="UniProtKB-SubCell"/>
</dbReference>
<dbReference type="Proteomes" id="UP000235162">
    <property type="component" value="Unassembled WGS sequence"/>
</dbReference>
<dbReference type="GO" id="GO:0046872">
    <property type="term" value="F:metal ion binding"/>
    <property type="evidence" value="ECO:0007669"/>
    <property type="project" value="UniProtKB-KW"/>
</dbReference>
<dbReference type="InterPro" id="IPR004329">
    <property type="entry name" value="CcmE"/>
</dbReference>
<dbReference type="GO" id="GO:0017004">
    <property type="term" value="P:cytochrome complex assembly"/>
    <property type="evidence" value="ECO:0007669"/>
    <property type="project" value="UniProtKB-KW"/>
</dbReference>
<dbReference type="RefSeq" id="WP_084199649.1">
    <property type="nucleotide sequence ID" value="NZ_BMYL01000009.1"/>
</dbReference>
<keyword evidence="6 13" id="KW-0479">Metal-binding</keyword>
<feature type="binding site" description="axial binding residue" evidence="13 14">
    <location>
        <position position="128"/>
    </location>
    <ligand>
        <name>heme</name>
        <dbReference type="ChEBI" id="CHEBI:30413"/>
    </ligand>
    <ligandPart>
        <name>Fe</name>
        <dbReference type="ChEBI" id="CHEBI:18248"/>
    </ligandPart>
</feature>
<evidence type="ECO:0000256" key="8">
    <source>
        <dbReference type="ARBA" id="ARBA00022968"/>
    </source>
</evidence>
<evidence type="ECO:0000256" key="7">
    <source>
        <dbReference type="ARBA" id="ARBA00022748"/>
    </source>
</evidence>
<evidence type="ECO:0000313" key="16">
    <source>
        <dbReference type="EMBL" id="PLW86845.1"/>
    </source>
</evidence>
<dbReference type="Pfam" id="PF03100">
    <property type="entry name" value="CcmE"/>
    <property type="match status" value="1"/>
</dbReference>
<dbReference type="NCBIfam" id="NF009729">
    <property type="entry name" value="PRK13254.1-3"/>
    <property type="match status" value="1"/>
</dbReference>
<evidence type="ECO:0000256" key="1">
    <source>
        <dbReference type="ARBA" id="ARBA00004533"/>
    </source>
</evidence>
<keyword evidence="2 13" id="KW-1003">Cell membrane</keyword>
<keyword evidence="10 13" id="KW-0408">Iron</keyword>
<dbReference type="PANTHER" id="PTHR34128">
    <property type="entry name" value="CYTOCHROME C-TYPE BIOGENESIS PROTEIN CCME HOMOLOG, MITOCHONDRIAL"/>
    <property type="match status" value="1"/>
</dbReference>
<evidence type="ECO:0000256" key="4">
    <source>
        <dbReference type="ARBA" id="ARBA00022617"/>
    </source>
</evidence>
<dbReference type="Gene3D" id="2.40.50.140">
    <property type="entry name" value="Nucleic acid-binding proteins"/>
    <property type="match status" value="1"/>
</dbReference>
<dbReference type="NCBIfam" id="NF009731">
    <property type="entry name" value="PRK13254.1-5"/>
    <property type="match status" value="1"/>
</dbReference>